<evidence type="ECO:0000256" key="7">
    <source>
        <dbReference type="ARBA" id="ARBA00022741"/>
    </source>
</evidence>
<evidence type="ECO:0000256" key="12">
    <source>
        <dbReference type="HAMAP-Rule" id="MF_00223"/>
    </source>
</evidence>
<dbReference type="GO" id="GO:0046654">
    <property type="term" value="P:tetrahydrofolate biosynthetic process"/>
    <property type="evidence" value="ECO:0007669"/>
    <property type="project" value="UniProtKB-UniRule"/>
</dbReference>
<feature type="binding site" evidence="12">
    <location>
        <position position="312"/>
    </location>
    <ligand>
        <name>Zn(2+)</name>
        <dbReference type="ChEBI" id="CHEBI:29105"/>
    </ligand>
</feature>
<dbReference type="UniPathway" id="UPA00077">
    <property type="reaction ID" value="UER00155"/>
</dbReference>
<evidence type="ECO:0000256" key="9">
    <source>
        <dbReference type="ARBA" id="ARBA00022801"/>
    </source>
</evidence>
<evidence type="ECO:0000256" key="6">
    <source>
        <dbReference type="ARBA" id="ARBA00022679"/>
    </source>
</evidence>
<keyword evidence="8" id="KW-0418">Kinase</keyword>
<dbReference type="NCBIfam" id="TIGR01498">
    <property type="entry name" value="folK"/>
    <property type="match status" value="1"/>
</dbReference>
<comment type="subunit">
    <text evidence="12">Homopolymer.</text>
</comment>
<dbReference type="RefSeq" id="WP_057822601.1">
    <property type="nucleotide sequence ID" value="NZ_AZEA01000001.1"/>
</dbReference>
<feature type="binding site" evidence="12">
    <location>
        <position position="240"/>
    </location>
    <ligand>
        <name>Zn(2+)</name>
        <dbReference type="ChEBI" id="CHEBI:29105"/>
    </ligand>
</feature>
<evidence type="ECO:0000256" key="11">
    <source>
        <dbReference type="ARBA" id="ARBA00022909"/>
    </source>
</evidence>
<dbReference type="InterPro" id="IPR043134">
    <property type="entry name" value="GTP-CH-I_N"/>
</dbReference>
<evidence type="ECO:0000256" key="3">
    <source>
        <dbReference type="ARBA" id="ARBA00005051"/>
    </source>
</evidence>
<dbReference type="PANTHER" id="PTHR11109">
    <property type="entry name" value="GTP CYCLOHYDROLASE I"/>
    <property type="match status" value="1"/>
</dbReference>
<reference evidence="14 15" key="1">
    <citation type="journal article" date="2015" name="Genome Announc.">
        <title>Expanding the biotechnology potential of lactobacilli through comparative genomics of 213 strains and associated genera.</title>
        <authorList>
            <person name="Sun Z."/>
            <person name="Harris H.M."/>
            <person name="McCann A."/>
            <person name="Guo C."/>
            <person name="Argimon S."/>
            <person name="Zhang W."/>
            <person name="Yang X."/>
            <person name="Jeffery I.B."/>
            <person name="Cooney J.C."/>
            <person name="Kagawa T.F."/>
            <person name="Liu W."/>
            <person name="Song Y."/>
            <person name="Salvetti E."/>
            <person name="Wrobel A."/>
            <person name="Rasinkangas P."/>
            <person name="Parkhill J."/>
            <person name="Rea M.C."/>
            <person name="O'Sullivan O."/>
            <person name="Ritari J."/>
            <person name="Douillard F.P."/>
            <person name="Paul Ross R."/>
            <person name="Yang R."/>
            <person name="Briner A.E."/>
            <person name="Felis G.E."/>
            <person name="de Vos W.M."/>
            <person name="Barrangou R."/>
            <person name="Klaenhammer T.R."/>
            <person name="Caufield P.W."/>
            <person name="Cui Y."/>
            <person name="Zhang H."/>
            <person name="O'Toole P.W."/>
        </authorList>
    </citation>
    <scope>NUCLEOTIDE SEQUENCE [LARGE SCALE GENOMIC DNA]</scope>
    <source>
        <strain evidence="14 15">DSM 19904</strain>
    </source>
</reference>
<dbReference type="GO" id="GO:0008270">
    <property type="term" value="F:zinc ion binding"/>
    <property type="evidence" value="ECO:0007669"/>
    <property type="project" value="UniProtKB-UniRule"/>
</dbReference>
<protein>
    <recommendedName>
        <fullName evidence="12">GTP cyclohydrolase 1</fullName>
        <ecNumber evidence="12">3.5.4.16</ecNumber>
    </recommendedName>
    <alternativeName>
        <fullName evidence="12">GTP cyclohydrolase I</fullName>
        <shortName evidence="12">GTP-CH-I</shortName>
    </alternativeName>
</protein>
<dbReference type="PANTHER" id="PTHR11109:SF7">
    <property type="entry name" value="GTP CYCLOHYDROLASE 1"/>
    <property type="match status" value="1"/>
</dbReference>
<dbReference type="GO" id="GO:0005737">
    <property type="term" value="C:cytoplasm"/>
    <property type="evidence" value="ECO:0007669"/>
    <property type="project" value="TreeGrafter"/>
</dbReference>
<comment type="pathway">
    <text evidence="4 12">Cofactor biosynthesis; 7,8-dihydroneopterin triphosphate biosynthesis; 7,8-dihydroneopterin triphosphate from GTP: step 1/1.</text>
</comment>
<evidence type="ECO:0000259" key="13">
    <source>
        <dbReference type="PROSITE" id="PS00794"/>
    </source>
</evidence>
<dbReference type="GO" id="GO:0006729">
    <property type="term" value="P:tetrahydrobiopterin biosynthetic process"/>
    <property type="evidence" value="ECO:0007669"/>
    <property type="project" value="TreeGrafter"/>
</dbReference>
<accession>A0A0R1L2L7</accession>
<dbReference type="AlphaFoldDB" id="A0A0R1L2L7"/>
<dbReference type="Gene3D" id="3.30.70.560">
    <property type="entry name" value="7,8-Dihydro-6-hydroxymethylpterin-pyrophosphokinase HPPK"/>
    <property type="match status" value="1"/>
</dbReference>
<evidence type="ECO:0000256" key="5">
    <source>
        <dbReference type="ARBA" id="ARBA00022563"/>
    </source>
</evidence>
<comment type="catalytic activity">
    <reaction evidence="2 12">
        <text>GTP + H2O = 7,8-dihydroneopterin 3'-triphosphate + formate + H(+)</text>
        <dbReference type="Rhea" id="RHEA:17473"/>
        <dbReference type="ChEBI" id="CHEBI:15377"/>
        <dbReference type="ChEBI" id="CHEBI:15378"/>
        <dbReference type="ChEBI" id="CHEBI:15740"/>
        <dbReference type="ChEBI" id="CHEBI:37565"/>
        <dbReference type="ChEBI" id="CHEBI:58462"/>
        <dbReference type="EC" id="3.5.4.16"/>
    </reaction>
</comment>
<sequence length="348" mass="39297">MNDVYLSLGSNIGNRELFLHEAIEALGNDANILIDKTAGFYETSPVGNVEQRPFVNTAVKIATTYTPQQLIRFIHEIEQGLHRTRTIHWGPRTIDIDIVFFGDQQINTKELTVPHPEAFNRLFVLVPILEIIDKGFPSYQKIESTISALKDKDQTIQKLTSNENYKGTLQASVRQLLTTVGENPDRPGLVETPDRVARMYGEIFSSIGIEDFDDYKLFDAPVSQSSKMVMVKDIPFYSMCEHHMMPFWGKVSVGYIPDHGKIIGLSKIPRLVDFVSHKLSLQEKVTNDIITQMNKILQPKGVAVLIDARHMCVEMRGVKKTGSVTRTTSFSGIFQTDEQLQSEFMSSI</sequence>
<dbReference type="NCBIfam" id="NF006826">
    <property type="entry name" value="PRK09347.1-3"/>
    <property type="match status" value="1"/>
</dbReference>
<dbReference type="OrthoDB" id="9801207at2"/>
<dbReference type="SUPFAM" id="SSF55083">
    <property type="entry name" value="6-hydroxymethyl-7,8-dihydropterin pyrophosphokinase, HPPK"/>
    <property type="match status" value="1"/>
</dbReference>
<keyword evidence="7 12" id="KW-0547">Nucleotide-binding</keyword>
<dbReference type="EMBL" id="AZEA01000001">
    <property type="protein sequence ID" value="KRK89800.1"/>
    <property type="molecule type" value="Genomic_DNA"/>
</dbReference>
<dbReference type="PROSITE" id="PS00794">
    <property type="entry name" value="HPPK"/>
    <property type="match status" value="1"/>
</dbReference>
<evidence type="ECO:0000313" key="15">
    <source>
        <dbReference type="Proteomes" id="UP000051581"/>
    </source>
</evidence>
<keyword evidence="10" id="KW-0067">ATP-binding</keyword>
<keyword evidence="5 12" id="KW-0554">One-carbon metabolism</keyword>
<dbReference type="GO" id="GO:0046656">
    <property type="term" value="P:folic acid biosynthetic process"/>
    <property type="evidence" value="ECO:0007669"/>
    <property type="project" value="UniProtKB-KW"/>
</dbReference>
<name>A0A0R1L2L7_9LACO</name>
<dbReference type="GO" id="GO:0005525">
    <property type="term" value="F:GTP binding"/>
    <property type="evidence" value="ECO:0007669"/>
    <property type="project" value="UniProtKB-KW"/>
</dbReference>
<keyword evidence="6" id="KW-0808">Transferase</keyword>
<gene>
    <name evidence="12" type="primary">folE</name>
    <name evidence="14" type="ORF">FD17_GL000036</name>
</gene>
<dbReference type="NCBIfam" id="TIGR00063">
    <property type="entry name" value="folE"/>
    <property type="match status" value="1"/>
</dbReference>
<dbReference type="Proteomes" id="UP000051581">
    <property type="component" value="Unassembled WGS sequence"/>
</dbReference>
<dbReference type="InterPro" id="IPR000550">
    <property type="entry name" value="Hppk"/>
</dbReference>
<dbReference type="InterPro" id="IPR035907">
    <property type="entry name" value="Hppk_sf"/>
</dbReference>
<dbReference type="Gene3D" id="1.10.286.10">
    <property type="match status" value="1"/>
</dbReference>
<dbReference type="Pfam" id="PF01227">
    <property type="entry name" value="GTP_cyclohydroI"/>
    <property type="match status" value="1"/>
</dbReference>
<dbReference type="UniPathway" id="UPA00848">
    <property type="reaction ID" value="UER00151"/>
</dbReference>
<evidence type="ECO:0000256" key="10">
    <source>
        <dbReference type="ARBA" id="ARBA00022840"/>
    </source>
</evidence>
<evidence type="ECO:0000256" key="4">
    <source>
        <dbReference type="ARBA" id="ARBA00005080"/>
    </source>
</evidence>
<dbReference type="GO" id="GO:0003848">
    <property type="term" value="F:2-amino-4-hydroxy-6-hydroxymethyldihydropteridine diphosphokinase activity"/>
    <property type="evidence" value="ECO:0007669"/>
    <property type="project" value="UniProtKB-EC"/>
</dbReference>
<evidence type="ECO:0000256" key="1">
    <source>
        <dbReference type="ARBA" id="ARBA00000198"/>
    </source>
</evidence>
<dbReference type="InterPro" id="IPR020602">
    <property type="entry name" value="GTP_CycHdrlase_I_dom"/>
</dbReference>
<keyword evidence="12" id="KW-0342">GTP-binding</keyword>
<dbReference type="Gene3D" id="3.30.1130.10">
    <property type="match status" value="1"/>
</dbReference>
<comment type="pathway">
    <text evidence="3">Cofactor biosynthesis; tetrahydrofolate biosynthesis; 2-amino-4-hydroxy-6-hydroxymethyl-7,8-dihydropteridine diphosphate from 7,8-dihydroneopterin triphosphate: step 4/4.</text>
</comment>
<comment type="caution">
    <text evidence="14">The sequence shown here is derived from an EMBL/GenBank/DDBJ whole genome shotgun (WGS) entry which is preliminary data.</text>
</comment>
<keyword evidence="12" id="KW-0862">Zinc</keyword>
<dbReference type="HAMAP" id="MF_00223">
    <property type="entry name" value="FolE"/>
    <property type="match status" value="1"/>
</dbReference>
<keyword evidence="15" id="KW-1185">Reference proteome</keyword>
<dbReference type="GO" id="GO:0003934">
    <property type="term" value="F:GTP cyclohydrolase I activity"/>
    <property type="evidence" value="ECO:0007669"/>
    <property type="project" value="UniProtKB-UniRule"/>
</dbReference>
<dbReference type="EC" id="3.5.4.16" evidence="12"/>
<dbReference type="CDD" id="cd00483">
    <property type="entry name" value="HPPK"/>
    <property type="match status" value="1"/>
</dbReference>
<evidence type="ECO:0000256" key="2">
    <source>
        <dbReference type="ARBA" id="ARBA00001052"/>
    </source>
</evidence>
<comment type="catalytic activity">
    <reaction evidence="1">
        <text>6-hydroxymethyl-7,8-dihydropterin + ATP = (7,8-dihydropterin-6-yl)methyl diphosphate + AMP + H(+)</text>
        <dbReference type="Rhea" id="RHEA:11412"/>
        <dbReference type="ChEBI" id="CHEBI:15378"/>
        <dbReference type="ChEBI" id="CHEBI:30616"/>
        <dbReference type="ChEBI" id="CHEBI:44841"/>
        <dbReference type="ChEBI" id="CHEBI:72950"/>
        <dbReference type="ChEBI" id="CHEBI:456215"/>
        <dbReference type="EC" id="2.7.6.3"/>
    </reaction>
</comment>
<keyword evidence="11" id="KW-0289">Folate biosynthesis</keyword>
<dbReference type="GO" id="GO:0006730">
    <property type="term" value="P:one-carbon metabolic process"/>
    <property type="evidence" value="ECO:0007669"/>
    <property type="project" value="UniProtKB-UniRule"/>
</dbReference>
<organism evidence="14 15">
    <name type="scientific">Lentilactobacillus sunkii DSM 19904</name>
    <dbReference type="NCBI Taxonomy" id="1423808"/>
    <lineage>
        <taxon>Bacteria</taxon>
        <taxon>Bacillati</taxon>
        <taxon>Bacillota</taxon>
        <taxon>Bacilli</taxon>
        <taxon>Lactobacillales</taxon>
        <taxon>Lactobacillaceae</taxon>
        <taxon>Lentilactobacillus</taxon>
    </lineage>
</organism>
<dbReference type="InterPro" id="IPR001474">
    <property type="entry name" value="GTP_CycHdrlase_I"/>
</dbReference>
<feature type="domain" description="7,8-dihydro-6-hydroxymethylpterin-pyrophosphokinase" evidence="13">
    <location>
        <begin position="88"/>
        <end position="99"/>
    </location>
</feature>
<proteinExistence type="inferred from homology"/>
<dbReference type="SUPFAM" id="SSF55620">
    <property type="entry name" value="Tetrahydrobiopterin biosynthesis enzymes-like"/>
    <property type="match status" value="1"/>
</dbReference>
<dbReference type="PATRIC" id="fig|1423808.3.peg.36"/>
<evidence type="ECO:0000256" key="8">
    <source>
        <dbReference type="ARBA" id="ARBA00022777"/>
    </source>
</evidence>
<dbReference type="Pfam" id="PF01288">
    <property type="entry name" value="HPPK"/>
    <property type="match status" value="1"/>
</dbReference>
<evidence type="ECO:0000313" key="14">
    <source>
        <dbReference type="EMBL" id="KRK89800.1"/>
    </source>
</evidence>
<dbReference type="GO" id="GO:0005524">
    <property type="term" value="F:ATP binding"/>
    <property type="evidence" value="ECO:0007669"/>
    <property type="project" value="UniProtKB-KW"/>
</dbReference>
<comment type="similarity">
    <text evidence="12">Belongs to the GTP cyclohydrolase I family.</text>
</comment>
<keyword evidence="9 12" id="KW-0378">Hydrolase</keyword>
<dbReference type="FunFam" id="3.30.1130.10:FF:000001">
    <property type="entry name" value="GTP cyclohydrolase 1"/>
    <property type="match status" value="1"/>
</dbReference>
<dbReference type="InterPro" id="IPR043133">
    <property type="entry name" value="GTP-CH-I_C/QueF"/>
</dbReference>
<keyword evidence="12" id="KW-0479">Metal-binding</keyword>
<dbReference type="GO" id="GO:0016301">
    <property type="term" value="F:kinase activity"/>
    <property type="evidence" value="ECO:0007669"/>
    <property type="project" value="UniProtKB-KW"/>
</dbReference>
<feature type="binding site" evidence="12">
    <location>
        <position position="243"/>
    </location>
    <ligand>
        <name>Zn(2+)</name>
        <dbReference type="ChEBI" id="CHEBI:29105"/>
    </ligand>
</feature>
<dbReference type="NCBIfam" id="NF006825">
    <property type="entry name" value="PRK09347.1-2"/>
    <property type="match status" value="1"/>
</dbReference>